<dbReference type="PANTHER" id="PTHR33103">
    <property type="entry name" value="OS01G0153900 PROTEIN"/>
    <property type="match status" value="1"/>
</dbReference>
<dbReference type="EMBL" id="CM007652">
    <property type="protein sequence ID" value="ONI25080.1"/>
    <property type="molecule type" value="Genomic_DNA"/>
</dbReference>
<reference evidence="1 2" key="1">
    <citation type="journal article" date="2013" name="Nat. Genet.">
        <title>The high-quality draft genome of peach (Prunus persica) identifies unique patterns of genetic diversity, domestication and genome evolution.</title>
        <authorList>
            <consortium name="International Peach Genome Initiative"/>
            <person name="Verde I."/>
            <person name="Abbott A.G."/>
            <person name="Scalabrin S."/>
            <person name="Jung S."/>
            <person name="Shu S."/>
            <person name="Marroni F."/>
            <person name="Zhebentyayeva T."/>
            <person name="Dettori M.T."/>
            <person name="Grimwood J."/>
            <person name="Cattonaro F."/>
            <person name="Zuccolo A."/>
            <person name="Rossini L."/>
            <person name="Jenkins J."/>
            <person name="Vendramin E."/>
            <person name="Meisel L.A."/>
            <person name="Decroocq V."/>
            <person name="Sosinski B."/>
            <person name="Prochnik S."/>
            <person name="Mitros T."/>
            <person name="Policriti A."/>
            <person name="Cipriani G."/>
            <person name="Dondini L."/>
            <person name="Ficklin S."/>
            <person name="Goodstein D.M."/>
            <person name="Xuan P."/>
            <person name="Del Fabbro C."/>
            <person name="Aramini V."/>
            <person name="Copetti D."/>
            <person name="Gonzalez S."/>
            <person name="Horner D.S."/>
            <person name="Falchi R."/>
            <person name="Lucas S."/>
            <person name="Mica E."/>
            <person name="Maldonado J."/>
            <person name="Lazzari B."/>
            <person name="Bielenberg D."/>
            <person name="Pirona R."/>
            <person name="Miculan M."/>
            <person name="Barakat A."/>
            <person name="Testolin R."/>
            <person name="Stella A."/>
            <person name="Tartarini S."/>
            <person name="Tonutti P."/>
            <person name="Arus P."/>
            <person name="Orellana A."/>
            <person name="Wells C."/>
            <person name="Main D."/>
            <person name="Vizzotto G."/>
            <person name="Silva H."/>
            <person name="Salamini F."/>
            <person name="Schmutz J."/>
            <person name="Morgante M."/>
            <person name="Rokhsar D.S."/>
        </authorList>
    </citation>
    <scope>NUCLEOTIDE SEQUENCE [LARGE SCALE GENOMIC DNA]</scope>
    <source>
        <strain evidence="2">cv. Nemared</strain>
    </source>
</reference>
<evidence type="ECO:0000313" key="2">
    <source>
        <dbReference type="Proteomes" id="UP000006882"/>
    </source>
</evidence>
<proteinExistence type="predicted"/>
<gene>
    <name evidence="1" type="ORF">PRUPE_2G279000</name>
</gene>
<dbReference type="PANTHER" id="PTHR33103:SF111">
    <property type="entry name" value="DUF674 DOMAIN-CONTAINING PROTEIN"/>
    <property type="match status" value="1"/>
</dbReference>
<dbReference type="Proteomes" id="UP000006882">
    <property type="component" value="Chromosome G2"/>
</dbReference>
<protein>
    <submittedName>
        <fullName evidence="1">Uncharacterized protein</fullName>
    </submittedName>
</protein>
<name>A0A251QNR4_PRUPE</name>
<keyword evidence="2" id="KW-1185">Reference proteome</keyword>
<dbReference type="Pfam" id="PF05056">
    <property type="entry name" value="DUF674"/>
    <property type="match status" value="1"/>
</dbReference>
<dbReference type="InterPro" id="IPR007750">
    <property type="entry name" value="DUF674"/>
</dbReference>
<dbReference type="STRING" id="3760.A0A251QNR4"/>
<dbReference type="AlphaFoldDB" id="A0A251QNR4"/>
<organism evidence="1 2">
    <name type="scientific">Prunus persica</name>
    <name type="common">Peach</name>
    <name type="synonym">Amygdalus persica</name>
    <dbReference type="NCBI Taxonomy" id="3760"/>
    <lineage>
        <taxon>Eukaryota</taxon>
        <taxon>Viridiplantae</taxon>
        <taxon>Streptophyta</taxon>
        <taxon>Embryophyta</taxon>
        <taxon>Tracheophyta</taxon>
        <taxon>Spermatophyta</taxon>
        <taxon>Magnoliopsida</taxon>
        <taxon>eudicotyledons</taxon>
        <taxon>Gunneridae</taxon>
        <taxon>Pentapetalae</taxon>
        <taxon>rosids</taxon>
        <taxon>fabids</taxon>
        <taxon>Rosales</taxon>
        <taxon>Rosaceae</taxon>
        <taxon>Amygdaloideae</taxon>
        <taxon>Amygdaleae</taxon>
        <taxon>Prunus</taxon>
    </lineage>
</organism>
<evidence type="ECO:0000313" key="1">
    <source>
        <dbReference type="EMBL" id="ONI25080.1"/>
    </source>
</evidence>
<dbReference type="Gramene" id="ONI25080">
    <property type="protein sequence ID" value="ONI25080"/>
    <property type="gene ID" value="PRUPE_2G279000"/>
</dbReference>
<accession>A0A251QNR4</accession>
<sequence length="97" mass="10937">MIMVKLWRCPPTERLGIGNDRFVYVELLCGRLMMQSPRSVLNIPSMAITNSASVSLKILIDTKSHKVLFAEASKEVVDFLFSFLSLHVATITRLLLN</sequence>